<dbReference type="AlphaFoldDB" id="A0A1F5EUK0"/>
<keyword evidence="1" id="KW-0472">Membrane</keyword>
<feature type="transmembrane region" description="Helical" evidence="1">
    <location>
        <begin position="353"/>
        <end position="372"/>
    </location>
</feature>
<feature type="transmembrane region" description="Helical" evidence="1">
    <location>
        <begin position="161"/>
        <end position="180"/>
    </location>
</feature>
<feature type="transmembrane region" description="Helical" evidence="1">
    <location>
        <begin position="186"/>
        <end position="207"/>
    </location>
</feature>
<dbReference type="Pfam" id="PF10060">
    <property type="entry name" value="DUF2298"/>
    <property type="match status" value="1"/>
</dbReference>
<feature type="transmembrane region" description="Helical" evidence="1">
    <location>
        <begin position="276"/>
        <end position="296"/>
    </location>
</feature>
<organism evidence="2 3">
    <name type="scientific">Candidatus Collierbacteria bacterium RIFCSPHIGHO2_01_FULL_50_25</name>
    <dbReference type="NCBI Taxonomy" id="1817722"/>
    <lineage>
        <taxon>Bacteria</taxon>
        <taxon>Candidatus Collieribacteriota</taxon>
    </lineage>
</organism>
<feature type="transmembrane region" description="Helical" evidence="1">
    <location>
        <begin position="329"/>
        <end position="346"/>
    </location>
</feature>
<dbReference type="PANTHER" id="PTHR10790:SF51">
    <property type="entry name" value="TETRATRICOPEPTIDE REPEAT PROTEIN"/>
    <property type="match status" value="1"/>
</dbReference>
<gene>
    <name evidence="2" type="ORF">A2703_01215</name>
</gene>
<dbReference type="STRING" id="1817722.A2703_01215"/>
<evidence type="ECO:0008006" key="4">
    <source>
        <dbReference type="Google" id="ProtNLM"/>
    </source>
</evidence>
<keyword evidence="1" id="KW-0812">Transmembrane</keyword>
<feature type="transmembrane region" description="Helical" evidence="1">
    <location>
        <begin position="219"/>
        <end position="241"/>
    </location>
</feature>
<feature type="transmembrane region" description="Helical" evidence="1">
    <location>
        <begin position="67"/>
        <end position="83"/>
    </location>
</feature>
<evidence type="ECO:0000313" key="3">
    <source>
        <dbReference type="Proteomes" id="UP000177979"/>
    </source>
</evidence>
<accession>A0A1F5EUK0</accession>
<feature type="transmembrane region" description="Helical" evidence="1">
    <location>
        <begin position="460"/>
        <end position="477"/>
    </location>
</feature>
<feature type="transmembrane region" description="Helical" evidence="1">
    <location>
        <begin position="392"/>
        <end position="414"/>
    </location>
</feature>
<dbReference type="Proteomes" id="UP000177979">
    <property type="component" value="Unassembled WGS sequence"/>
</dbReference>
<keyword evidence="1" id="KW-1133">Transmembrane helix</keyword>
<dbReference type="PANTHER" id="PTHR10790">
    <property type="entry name" value="TPR-DOMAIN CONTAINING PROTEIN"/>
    <property type="match status" value="1"/>
</dbReference>
<name>A0A1F5EUK0_9BACT</name>
<evidence type="ECO:0000313" key="2">
    <source>
        <dbReference type="EMBL" id="OGD71040.1"/>
    </source>
</evidence>
<reference evidence="2 3" key="1">
    <citation type="journal article" date="2016" name="Nat. Commun.">
        <title>Thousands of microbial genomes shed light on interconnected biogeochemical processes in an aquifer system.</title>
        <authorList>
            <person name="Anantharaman K."/>
            <person name="Brown C.T."/>
            <person name="Hug L.A."/>
            <person name="Sharon I."/>
            <person name="Castelle C.J."/>
            <person name="Probst A.J."/>
            <person name="Thomas B.C."/>
            <person name="Singh A."/>
            <person name="Wilkins M.J."/>
            <person name="Karaoz U."/>
            <person name="Brodie E.L."/>
            <person name="Williams K.H."/>
            <person name="Hubbard S.S."/>
            <person name="Banfield J.F."/>
        </authorList>
    </citation>
    <scope>NUCLEOTIDE SEQUENCE [LARGE SCALE GENOMIC DNA]</scope>
</reference>
<sequence>MARDILVLTLVYLISWGLQLLAWPWLFYLNKKLADYGWATGRTLISLVVALSVWTVAHFKIPANTDLGVTLALVALIILTWKARKREIAPAFASLSKIWWLVLAEEFLYLSGFFAYALVRGYQPDILGLEKFMDFGFIKSYLVSPVLPAPDMWWAGSTINYYSFGHFWAGILIRIFGVSAEVGYNLVLAFIMTTGLSLSFSIVVNLLGENKLRKTSVVVSGLMGSLLVVIGGNSHALWSLLSKKLSLEGYWYADATRFIHNTIHEFPAYSFVVSDLHGHVLGFPVVLVFLLLFVGWTRQTPQEEGPRVFYEIALGLLLGAMAMTNTWDAAIYGLLLTIYGGIILVSDGDSLPGLVISATRIGVSALAAAFFWLVDFKSISNGVAAVTERSPIWQLLVLWGTHLSVTVVTMTVAIRKQKKNLLVVAIGLCAVALILIPEFIFVRDIYPNHPRANTMFKLTYQAFIMMGLLFGFLFMQVRAWVRIILLPTFFGLLVFPFVAFPNYYNGFKQYRGLDGFGFVKERFPSDLALIKFLEEHRNGKNMVEAVGDSYSELDFISAFSGVPTVVGWRVHEWLWRGGYDLVGQRDEEVRKFYEEGDNTEAKEWLLKYNVGWIVVTSREREKYKQLNEKKIMSLGRIAWAEGNSYLVKVD</sequence>
<feature type="transmembrane region" description="Helical" evidence="1">
    <location>
        <begin position="308"/>
        <end position="323"/>
    </location>
</feature>
<dbReference type="InterPro" id="IPR018746">
    <property type="entry name" value="DUF2298"/>
</dbReference>
<proteinExistence type="predicted"/>
<feature type="transmembrane region" description="Helical" evidence="1">
    <location>
        <begin position="98"/>
        <end position="119"/>
    </location>
</feature>
<feature type="transmembrane region" description="Helical" evidence="1">
    <location>
        <begin position="6"/>
        <end position="29"/>
    </location>
</feature>
<feature type="transmembrane region" description="Helical" evidence="1">
    <location>
        <begin position="41"/>
        <end position="61"/>
    </location>
</feature>
<evidence type="ECO:0000256" key="1">
    <source>
        <dbReference type="SAM" id="Phobius"/>
    </source>
</evidence>
<feature type="transmembrane region" description="Helical" evidence="1">
    <location>
        <begin position="421"/>
        <end position="440"/>
    </location>
</feature>
<feature type="transmembrane region" description="Helical" evidence="1">
    <location>
        <begin position="484"/>
        <end position="504"/>
    </location>
</feature>
<protein>
    <recommendedName>
        <fullName evidence="4">YYY membrane protein</fullName>
    </recommendedName>
</protein>
<dbReference type="EMBL" id="MFAG01000041">
    <property type="protein sequence ID" value="OGD71040.1"/>
    <property type="molecule type" value="Genomic_DNA"/>
</dbReference>
<comment type="caution">
    <text evidence="2">The sequence shown here is derived from an EMBL/GenBank/DDBJ whole genome shotgun (WGS) entry which is preliminary data.</text>
</comment>